<evidence type="ECO:0000313" key="1">
    <source>
        <dbReference type="EMBL" id="SMD25201.1"/>
    </source>
</evidence>
<dbReference type="eggNOG" id="COG3293">
    <property type="taxonomic scope" value="Bacteria"/>
</dbReference>
<organism evidence="1 2">
    <name type="scientific">Lentzea albidocapillata</name>
    <dbReference type="NCBI Taxonomy" id="40571"/>
    <lineage>
        <taxon>Bacteria</taxon>
        <taxon>Bacillati</taxon>
        <taxon>Actinomycetota</taxon>
        <taxon>Actinomycetes</taxon>
        <taxon>Pseudonocardiales</taxon>
        <taxon>Pseudonocardiaceae</taxon>
        <taxon>Lentzea</taxon>
    </lineage>
</organism>
<dbReference type="Proteomes" id="UP000192840">
    <property type="component" value="Unassembled WGS sequence"/>
</dbReference>
<sequence>MLFTGIPQEFLSQELGFGSSMTAKRRLQDSHQAGIWQQLHENLLAGLNAADALDWPREVTNGSHVRALKGGPNRASPVPAPEQARTRLITEGRSIPLAASLTG</sequence>
<accession>A0A1W2FTE3</accession>
<gene>
    <name evidence="1" type="ORF">SAMN05660733_08040</name>
</gene>
<protein>
    <submittedName>
        <fullName evidence="1">Uncharacterized protein</fullName>
    </submittedName>
</protein>
<dbReference type="AlphaFoldDB" id="A0A1W2FTE3"/>
<dbReference type="RefSeq" id="WP_211257908.1">
    <property type="nucleotide sequence ID" value="NZ_FWYC01000025.1"/>
</dbReference>
<name>A0A1W2FTE3_9PSEU</name>
<proteinExistence type="predicted"/>
<reference evidence="2" key="1">
    <citation type="submission" date="2017-04" db="EMBL/GenBank/DDBJ databases">
        <authorList>
            <person name="Varghese N."/>
            <person name="Submissions S."/>
        </authorList>
    </citation>
    <scope>NUCLEOTIDE SEQUENCE [LARGE SCALE GENOMIC DNA]</scope>
    <source>
        <strain evidence="2">DSM 44073</strain>
    </source>
</reference>
<evidence type="ECO:0000313" key="2">
    <source>
        <dbReference type="Proteomes" id="UP000192840"/>
    </source>
</evidence>
<dbReference type="STRING" id="40571.SAMN05660733_08040"/>
<dbReference type="EMBL" id="FWYC01000025">
    <property type="protein sequence ID" value="SMD25201.1"/>
    <property type="molecule type" value="Genomic_DNA"/>
</dbReference>
<keyword evidence="2" id="KW-1185">Reference proteome</keyword>